<comment type="subcellular location">
    <subcellularLocation>
        <location evidence="1 5 6">Nucleus</location>
    </subcellularLocation>
</comment>
<dbReference type="GO" id="GO:0000981">
    <property type="term" value="F:DNA-binding transcription factor activity, RNA polymerase II-specific"/>
    <property type="evidence" value="ECO:0007669"/>
    <property type="project" value="InterPro"/>
</dbReference>
<dbReference type="InterPro" id="IPR001356">
    <property type="entry name" value="HD"/>
</dbReference>
<dbReference type="Pfam" id="PF00046">
    <property type="entry name" value="Homeodomain"/>
    <property type="match status" value="1"/>
</dbReference>
<dbReference type="CDD" id="cd00086">
    <property type="entry name" value="homeodomain"/>
    <property type="match status" value="1"/>
</dbReference>
<dbReference type="PROSITE" id="PS50071">
    <property type="entry name" value="HOMEOBOX_2"/>
    <property type="match status" value="1"/>
</dbReference>
<evidence type="ECO:0000256" key="5">
    <source>
        <dbReference type="PROSITE-ProRule" id="PRU00108"/>
    </source>
</evidence>
<dbReference type="AlphaFoldDB" id="A0A5K3F5A5"/>
<dbReference type="Gene3D" id="1.10.10.60">
    <property type="entry name" value="Homeodomain-like"/>
    <property type="match status" value="1"/>
</dbReference>
<dbReference type="SUPFAM" id="SSF46689">
    <property type="entry name" value="Homeodomain-like"/>
    <property type="match status" value="1"/>
</dbReference>
<evidence type="ECO:0000313" key="9">
    <source>
        <dbReference type="WBParaSite" id="MCU_005040-RA"/>
    </source>
</evidence>
<sequence length="216" mass="24814">MGLNIGSPAALLSSFTTSTSPSRQCDASPQLMSLRRNTNEQHANIPLAYLNYLHFIHQRDTTPTSNSHYSDAQPELHIPSCHDNSLPTLLQRVHPTPSYLRCTRPRRSRTTFSTHQLRVLETAFNTNHYPDVSVRVRLATQLDLTDGRVQVWFQNRRAKYRKYEKNRQFSHHANHLPTFPTYHSPNSRDVEGQDVHPMLQSPNLLPLRETGNDPIS</sequence>
<evidence type="ECO:0000256" key="3">
    <source>
        <dbReference type="ARBA" id="ARBA00023155"/>
    </source>
</evidence>
<dbReference type="PANTHER" id="PTHR24329">
    <property type="entry name" value="HOMEOBOX PROTEIN ARISTALESS"/>
    <property type="match status" value="1"/>
</dbReference>
<proteinExistence type="predicted"/>
<evidence type="ECO:0000256" key="1">
    <source>
        <dbReference type="ARBA" id="ARBA00004123"/>
    </source>
</evidence>
<dbReference type="InterPro" id="IPR009057">
    <property type="entry name" value="Homeodomain-like_sf"/>
</dbReference>
<dbReference type="GO" id="GO:0005634">
    <property type="term" value="C:nucleus"/>
    <property type="evidence" value="ECO:0007669"/>
    <property type="project" value="UniProtKB-SubCell"/>
</dbReference>
<dbReference type="PROSITE" id="PS00027">
    <property type="entry name" value="HOMEOBOX_1"/>
    <property type="match status" value="1"/>
</dbReference>
<reference evidence="9" key="1">
    <citation type="submission" date="2019-11" db="UniProtKB">
        <authorList>
            <consortium name="WormBaseParasite"/>
        </authorList>
    </citation>
    <scope>IDENTIFICATION</scope>
</reference>
<organism evidence="9">
    <name type="scientific">Mesocestoides corti</name>
    <name type="common">Flatworm</name>
    <dbReference type="NCBI Taxonomy" id="53468"/>
    <lineage>
        <taxon>Eukaryota</taxon>
        <taxon>Metazoa</taxon>
        <taxon>Spiralia</taxon>
        <taxon>Lophotrochozoa</taxon>
        <taxon>Platyhelminthes</taxon>
        <taxon>Cestoda</taxon>
        <taxon>Eucestoda</taxon>
        <taxon>Cyclophyllidea</taxon>
        <taxon>Mesocestoididae</taxon>
        <taxon>Mesocestoides</taxon>
    </lineage>
</organism>
<dbReference type="InterPro" id="IPR050649">
    <property type="entry name" value="Paired_Homeobox_TFs"/>
</dbReference>
<dbReference type="FunFam" id="1.10.10.60:FF:000679">
    <property type="entry name" value="Homeobox protein aristaless"/>
    <property type="match status" value="1"/>
</dbReference>
<name>A0A5K3F5A5_MESCO</name>
<feature type="region of interest" description="Disordered" evidence="7">
    <location>
        <begin position="168"/>
        <end position="216"/>
    </location>
</feature>
<evidence type="ECO:0000256" key="2">
    <source>
        <dbReference type="ARBA" id="ARBA00023125"/>
    </source>
</evidence>
<protein>
    <submittedName>
        <fullName evidence="9">Homeobox domain-containing protein</fullName>
    </submittedName>
</protein>
<keyword evidence="4 5" id="KW-0539">Nucleus</keyword>
<evidence type="ECO:0000259" key="8">
    <source>
        <dbReference type="PROSITE" id="PS50071"/>
    </source>
</evidence>
<evidence type="ECO:0000256" key="4">
    <source>
        <dbReference type="ARBA" id="ARBA00023242"/>
    </source>
</evidence>
<feature type="domain" description="Homeobox" evidence="8">
    <location>
        <begin position="103"/>
        <end position="163"/>
    </location>
</feature>
<dbReference type="PANTHER" id="PTHR24329:SF543">
    <property type="entry name" value="FI01017P-RELATED"/>
    <property type="match status" value="1"/>
</dbReference>
<accession>A0A5K3F5A5</accession>
<evidence type="ECO:0000256" key="7">
    <source>
        <dbReference type="SAM" id="MobiDB-lite"/>
    </source>
</evidence>
<keyword evidence="3 5" id="KW-0371">Homeobox</keyword>
<dbReference type="GO" id="GO:0000977">
    <property type="term" value="F:RNA polymerase II transcription regulatory region sequence-specific DNA binding"/>
    <property type="evidence" value="ECO:0007669"/>
    <property type="project" value="TreeGrafter"/>
</dbReference>
<keyword evidence="2 5" id="KW-0238">DNA-binding</keyword>
<dbReference type="SMART" id="SM00389">
    <property type="entry name" value="HOX"/>
    <property type="match status" value="1"/>
</dbReference>
<evidence type="ECO:0000256" key="6">
    <source>
        <dbReference type="RuleBase" id="RU000682"/>
    </source>
</evidence>
<dbReference type="WBParaSite" id="MCU_005040-RA">
    <property type="protein sequence ID" value="MCU_005040-RA"/>
    <property type="gene ID" value="MCU_005040"/>
</dbReference>
<dbReference type="InterPro" id="IPR017970">
    <property type="entry name" value="Homeobox_CS"/>
</dbReference>
<feature type="DNA-binding region" description="Homeobox" evidence="5">
    <location>
        <begin position="105"/>
        <end position="164"/>
    </location>
</feature>